<comment type="subcellular location">
    <subcellularLocation>
        <location evidence="1">Membrane</location>
        <topology evidence="1">Multi-pass membrane protein</topology>
    </subcellularLocation>
</comment>
<evidence type="ECO:0000256" key="7">
    <source>
        <dbReference type="SAM" id="Phobius"/>
    </source>
</evidence>
<keyword evidence="10" id="KW-1185">Reference proteome</keyword>
<dbReference type="EMBL" id="AMQN01006790">
    <property type="status" value="NOT_ANNOTATED_CDS"/>
    <property type="molecule type" value="Genomic_DNA"/>
</dbReference>
<evidence type="ECO:0000256" key="5">
    <source>
        <dbReference type="ARBA" id="ARBA00022989"/>
    </source>
</evidence>
<reference evidence="9" key="3">
    <citation type="submission" date="2015-06" db="UniProtKB">
        <authorList>
            <consortium name="EnsemblMetazoa"/>
        </authorList>
    </citation>
    <scope>IDENTIFICATION</scope>
</reference>
<dbReference type="HOGENOM" id="CLU_1760519_0_0_1"/>
<evidence type="ECO:0000313" key="8">
    <source>
        <dbReference type="EMBL" id="ELU08324.1"/>
    </source>
</evidence>
<dbReference type="EnsemblMetazoa" id="CapteT221996">
    <property type="protein sequence ID" value="CapteP221996"/>
    <property type="gene ID" value="CapteG221996"/>
</dbReference>
<dbReference type="Proteomes" id="UP000014760">
    <property type="component" value="Unassembled WGS sequence"/>
</dbReference>
<reference evidence="10" key="1">
    <citation type="submission" date="2012-12" db="EMBL/GenBank/DDBJ databases">
        <authorList>
            <person name="Hellsten U."/>
            <person name="Grimwood J."/>
            <person name="Chapman J.A."/>
            <person name="Shapiro H."/>
            <person name="Aerts A."/>
            <person name="Otillar R.P."/>
            <person name="Terry A.Y."/>
            <person name="Boore J.L."/>
            <person name="Simakov O."/>
            <person name="Marletaz F."/>
            <person name="Cho S.-J."/>
            <person name="Edsinger-Gonzales E."/>
            <person name="Havlak P."/>
            <person name="Kuo D.-H."/>
            <person name="Larsson T."/>
            <person name="Lv J."/>
            <person name="Arendt D."/>
            <person name="Savage R."/>
            <person name="Osoegawa K."/>
            <person name="de Jong P."/>
            <person name="Lindberg D.R."/>
            <person name="Seaver E.C."/>
            <person name="Weisblat D.A."/>
            <person name="Putnam N.H."/>
            <person name="Grigoriev I.V."/>
            <person name="Rokhsar D.S."/>
        </authorList>
    </citation>
    <scope>NUCLEOTIDE SEQUENCE</scope>
    <source>
        <strain evidence="10">I ESC-2004</strain>
    </source>
</reference>
<keyword evidence="3 7" id="KW-0812">Transmembrane</keyword>
<protein>
    <submittedName>
        <fullName evidence="8 9">Uncharacterized protein</fullName>
    </submittedName>
</protein>
<dbReference type="EMBL" id="KB299138">
    <property type="protein sequence ID" value="ELU08324.1"/>
    <property type="molecule type" value="Genomic_DNA"/>
</dbReference>
<dbReference type="InterPro" id="IPR007007">
    <property type="entry name" value="Ninjurin"/>
</dbReference>
<comment type="similarity">
    <text evidence="2">Belongs to the ninjurin family.</text>
</comment>
<gene>
    <name evidence="8" type="ORF">CAPTEDRAFT_221996</name>
</gene>
<dbReference type="GO" id="GO:0016020">
    <property type="term" value="C:membrane"/>
    <property type="evidence" value="ECO:0007669"/>
    <property type="project" value="UniProtKB-SubCell"/>
</dbReference>
<evidence type="ECO:0000256" key="1">
    <source>
        <dbReference type="ARBA" id="ARBA00004141"/>
    </source>
</evidence>
<reference evidence="8 10" key="2">
    <citation type="journal article" date="2013" name="Nature">
        <title>Insights into bilaterian evolution from three spiralian genomes.</title>
        <authorList>
            <person name="Simakov O."/>
            <person name="Marletaz F."/>
            <person name="Cho S.J."/>
            <person name="Edsinger-Gonzales E."/>
            <person name="Havlak P."/>
            <person name="Hellsten U."/>
            <person name="Kuo D.H."/>
            <person name="Larsson T."/>
            <person name="Lv J."/>
            <person name="Arendt D."/>
            <person name="Savage R."/>
            <person name="Osoegawa K."/>
            <person name="de Jong P."/>
            <person name="Grimwood J."/>
            <person name="Chapman J.A."/>
            <person name="Shapiro H."/>
            <person name="Aerts A."/>
            <person name="Otillar R.P."/>
            <person name="Terry A.Y."/>
            <person name="Boore J.L."/>
            <person name="Grigoriev I.V."/>
            <person name="Lindberg D.R."/>
            <person name="Seaver E.C."/>
            <person name="Weisblat D.A."/>
            <person name="Putnam N.H."/>
            <person name="Rokhsar D.S."/>
        </authorList>
    </citation>
    <scope>NUCLEOTIDE SEQUENCE</scope>
    <source>
        <strain evidence="8 10">I ESC-2004</strain>
    </source>
</reference>
<keyword evidence="6 7" id="KW-0472">Membrane</keyword>
<evidence type="ECO:0000313" key="10">
    <source>
        <dbReference type="Proteomes" id="UP000014760"/>
    </source>
</evidence>
<organism evidence="8">
    <name type="scientific">Capitella teleta</name>
    <name type="common">Polychaete worm</name>
    <dbReference type="NCBI Taxonomy" id="283909"/>
    <lineage>
        <taxon>Eukaryota</taxon>
        <taxon>Metazoa</taxon>
        <taxon>Spiralia</taxon>
        <taxon>Lophotrochozoa</taxon>
        <taxon>Annelida</taxon>
        <taxon>Polychaeta</taxon>
        <taxon>Sedentaria</taxon>
        <taxon>Scolecida</taxon>
        <taxon>Capitellidae</taxon>
        <taxon>Capitella</taxon>
    </lineage>
</organism>
<dbReference type="Pfam" id="PF04923">
    <property type="entry name" value="Ninjurin"/>
    <property type="match status" value="1"/>
</dbReference>
<keyword evidence="4" id="KW-0130">Cell adhesion</keyword>
<feature type="transmembrane region" description="Helical" evidence="7">
    <location>
        <begin position="45"/>
        <end position="72"/>
    </location>
</feature>
<dbReference type="GO" id="GO:0042246">
    <property type="term" value="P:tissue regeneration"/>
    <property type="evidence" value="ECO:0007669"/>
    <property type="project" value="InterPro"/>
</dbReference>
<name>R7UP73_CAPTE</name>
<dbReference type="GO" id="GO:0007155">
    <property type="term" value="P:cell adhesion"/>
    <property type="evidence" value="ECO:0007669"/>
    <property type="project" value="UniProtKB-KW"/>
</dbReference>
<keyword evidence="5 7" id="KW-1133">Transmembrane helix</keyword>
<evidence type="ECO:0000256" key="3">
    <source>
        <dbReference type="ARBA" id="ARBA00022692"/>
    </source>
</evidence>
<accession>R7UP73</accession>
<evidence type="ECO:0000256" key="2">
    <source>
        <dbReference type="ARBA" id="ARBA00008141"/>
    </source>
</evidence>
<evidence type="ECO:0000256" key="4">
    <source>
        <dbReference type="ARBA" id="ARBA00022889"/>
    </source>
</evidence>
<evidence type="ECO:0000313" key="9">
    <source>
        <dbReference type="EnsemblMetazoa" id="CapteP221996"/>
    </source>
</evidence>
<sequence length="148" mass="15937">MSTNKVNQQLTAKTLGECLLLAALLADDIKDLYDLVKQGTDSHEYYFAAFVTLILSTVLQITSISLGVVLLVMRNQTPVCDADIESADVTAVKSSVAKQRIDTALTAVTILIAVLHIMRNSIDGNENLPEDTVTPYCATSFANNGTES</sequence>
<proteinExistence type="inferred from homology"/>
<evidence type="ECO:0000256" key="6">
    <source>
        <dbReference type="ARBA" id="ARBA00023136"/>
    </source>
</evidence>
<dbReference type="AlphaFoldDB" id="R7UP73"/>